<organism evidence="2 3">
    <name type="scientific">Araneus ventricosus</name>
    <name type="common">Orbweaver spider</name>
    <name type="synonym">Epeira ventricosa</name>
    <dbReference type="NCBI Taxonomy" id="182803"/>
    <lineage>
        <taxon>Eukaryota</taxon>
        <taxon>Metazoa</taxon>
        <taxon>Ecdysozoa</taxon>
        <taxon>Arthropoda</taxon>
        <taxon>Chelicerata</taxon>
        <taxon>Arachnida</taxon>
        <taxon>Araneae</taxon>
        <taxon>Araneomorphae</taxon>
        <taxon>Entelegynae</taxon>
        <taxon>Araneoidea</taxon>
        <taxon>Araneidae</taxon>
        <taxon>Araneus</taxon>
    </lineage>
</organism>
<dbReference type="AlphaFoldDB" id="A0A4Y2FP93"/>
<reference evidence="2 3" key="1">
    <citation type="journal article" date="2019" name="Sci. Rep.">
        <title>Orb-weaving spider Araneus ventricosus genome elucidates the spidroin gene catalogue.</title>
        <authorList>
            <person name="Kono N."/>
            <person name="Nakamura H."/>
            <person name="Ohtoshi R."/>
            <person name="Moran D.A.P."/>
            <person name="Shinohara A."/>
            <person name="Yoshida Y."/>
            <person name="Fujiwara M."/>
            <person name="Mori M."/>
            <person name="Tomita M."/>
            <person name="Arakawa K."/>
        </authorList>
    </citation>
    <scope>NUCLEOTIDE SEQUENCE [LARGE SCALE GENOMIC DNA]</scope>
</reference>
<keyword evidence="1" id="KW-0812">Transmembrane</keyword>
<evidence type="ECO:0000313" key="3">
    <source>
        <dbReference type="Proteomes" id="UP000499080"/>
    </source>
</evidence>
<name>A0A4Y2FP93_ARAVE</name>
<keyword evidence="3" id="KW-1185">Reference proteome</keyword>
<sequence>MFEDTALNAGCLEKKVEHICFFRCFWDVVDYAAWEALFWLFDFHADNGFGYLHFFYTFFPAFLVRAVYGQSVADLPESRDSGSYCAGFKRGLDFSGYFFPICSFLWD</sequence>
<evidence type="ECO:0000313" key="2">
    <source>
        <dbReference type="EMBL" id="GBM42305.1"/>
    </source>
</evidence>
<keyword evidence="1" id="KW-0472">Membrane</keyword>
<dbReference type="Proteomes" id="UP000499080">
    <property type="component" value="Unassembled WGS sequence"/>
</dbReference>
<keyword evidence="1" id="KW-1133">Transmembrane helix</keyword>
<evidence type="ECO:0000256" key="1">
    <source>
        <dbReference type="SAM" id="Phobius"/>
    </source>
</evidence>
<comment type="caution">
    <text evidence="2">The sequence shown here is derived from an EMBL/GenBank/DDBJ whole genome shotgun (WGS) entry which is preliminary data.</text>
</comment>
<proteinExistence type="predicted"/>
<protein>
    <submittedName>
        <fullName evidence="2">Uncharacterized protein</fullName>
    </submittedName>
</protein>
<feature type="transmembrane region" description="Helical" evidence="1">
    <location>
        <begin position="48"/>
        <end position="68"/>
    </location>
</feature>
<dbReference type="EMBL" id="BGPR01000991">
    <property type="protein sequence ID" value="GBM42305.1"/>
    <property type="molecule type" value="Genomic_DNA"/>
</dbReference>
<gene>
    <name evidence="2" type="ORF">AVEN_235015_1</name>
</gene>
<accession>A0A4Y2FP93</accession>